<comment type="similarity">
    <text evidence="2">Belongs to the SWEET sugar transporter family.</text>
</comment>
<evidence type="ECO:0008006" key="12">
    <source>
        <dbReference type="Google" id="ProtNLM"/>
    </source>
</evidence>
<evidence type="ECO:0000256" key="9">
    <source>
        <dbReference type="SAM" id="Phobius"/>
    </source>
</evidence>
<evidence type="ECO:0000256" key="6">
    <source>
        <dbReference type="ARBA" id="ARBA00022737"/>
    </source>
</evidence>
<keyword evidence="6" id="KW-0677">Repeat</keyword>
<protein>
    <recommendedName>
        <fullName evidence="12">Bidirectional sugar transporter SWEET</fullName>
    </recommendedName>
</protein>
<reference evidence="10" key="1">
    <citation type="journal article" date="2023" name="Plant J.">
        <title>The genome of the king protea, Protea cynaroides.</title>
        <authorList>
            <person name="Chang J."/>
            <person name="Duong T.A."/>
            <person name="Schoeman C."/>
            <person name="Ma X."/>
            <person name="Roodt D."/>
            <person name="Barker N."/>
            <person name="Li Z."/>
            <person name="Van de Peer Y."/>
            <person name="Mizrachi E."/>
        </authorList>
    </citation>
    <scope>NUCLEOTIDE SEQUENCE</scope>
    <source>
        <tissue evidence="10">Young leaves</tissue>
    </source>
</reference>
<name>A0A9Q0GMC3_9MAGN</name>
<dbReference type="GO" id="GO:0051119">
    <property type="term" value="F:sugar transmembrane transporter activity"/>
    <property type="evidence" value="ECO:0007669"/>
    <property type="project" value="InterPro"/>
</dbReference>
<dbReference type="PANTHER" id="PTHR10791:SF130">
    <property type="entry name" value="BIDIRECTIONAL SUGAR TRANSPORTER SWEET6-RELATED"/>
    <property type="match status" value="1"/>
</dbReference>
<feature type="transmembrane region" description="Helical" evidence="9">
    <location>
        <begin position="71"/>
        <end position="93"/>
    </location>
</feature>
<comment type="caution">
    <text evidence="10">The sequence shown here is derived from an EMBL/GenBank/DDBJ whole genome shotgun (WGS) entry which is preliminary data.</text>
</comment>
<evidence type="ECO:0000256" key="7">
    <source>
        <dbReference type="ARBA" id="ARBA00022989"/>
    </source>
</evidence>
<keyword evidence="8 9" id="KW-0472">Membrane</keyword>
<dbReference type="EMBL" id="JAMYWD010000012">
    <property type="protein sequence ID" value="KAJ4950055.1"/>
    <property type="molecule type" value="Genomic_DNA"/>
</dbReference>
<feature type="transmembrane region" description="Helical" evidence="9">
    <location>
        <begin position="45"/>
        <end position="65"/>
    </location>
</feature>
<keyword evidence="4" id="KW-0762">Sugar transport</keyword>
<evidence type="ECO:0000313" key="11">
    <source>
        <dbReference type="Proteomes" id="UP001141806"/>
    </source>
</evidence>
<keyword evidence="5 9" id="KW-0812">Transmembrane</keyword>
<dbReference type="OrthoDB" id="409725at2759"/>
<keyword evidence="7 9" id="KW-1133">Transmembrane helix</keyword>
<gene>
    <name evidence="10" type="ORF">NE237_026887</name>
</gene>
<evidence type="ECO:0000256" key="3">
    <source>
        <dbReference type="ARBA" id="ARBA00022448"/>
    </source>
</evidence>
<evidence type="ECO:0000256" key="1">
    <source>
        <dbReference type="ARBA" id="ARBA00004127"/>
    </source>
</evidence>
<sequence length="220" mass="24204">MVSTEAARTAVGVLGNITSLILFLSPVPTFIQIWKKGSVEQYSAAPYLATLMNCMVWLLYGIPLVHPHSMAMLTINGSGFLMELTYVLLFLLYSNRRTRFSVVLMVLIEFAFVAVVAVLVLTLAHTIEHRSLVVGSIGVFFGILMYAAPLTILIPNSLGTLLGLVQLILYAKYYNKSTQRLIDERKGKGNMGLVDVVVIQDSTIMVNPIQYGHAVSEIHG</sequence>
<dbReference type="Proteomes" id="UP001141806">
    <property type="component" value="Unassembled WGS sequence"/>
</dbReference>
<evidence type="ECO:0000256" key="2">
    <source>
        <dbReference type="ARBA" id="ARBA00007809"/>
    </source>
</evidence>
<evidence type="ECO:0000256" key="5">
    <source>
        <dbReference type="ARBA" id="ARBA00022692"/>
    </source>
</evidence>
<organism evidence="10 11">
    <name type="scientific">Protea cynaroides</name>
    <dbReference type="NCBI Taxonomy" id="273540"/>
    <lineage>
        <taxon>Eukaryota</taxon>
        <taxon>Viridiplantae</taxon>
        <taxon>Streptophyta</taxon>
        <taxon>Embryophyta</taxon>
        <taxon>Tracheophyta</taxon>
        <taxon>Spermatophyta</taxon>
        <taxon>Magnoliopsida</taxon>
        <taxon>Proteales</taxon>
        <taxon>Proteaceae</taxon>
        <taxon>Protea</taxon>
    </lineage>
</organism>
<dbReference type="Gene3D" id="1.20.1280.290">
    <property type="match status" value="1"/>
</dbReference>
<dbReference type="InterPro" id="IPR047664">
    <property type="entry name" value="SWEET"/>
</dbReference>
<evidence type="ECO:0000256" key="4">
    <source>
        <dbReference type="ARBA" id="ARBA00022597"/>
    </source>
</evidence>
<dbReference type="FunFam" id="1.20.1280.290:FF:000001">
    <property type="entry name" value="Bidirectional sugar transporter SWEET"/>
    <property type="match status" value="1"/>
</dbReference>
<evidence type="ECO:0000256" key="8">
    <source>
        <dbReference type="ARBA" id="ARBA00023136"/>
    </source>
</evidence>
<dbReference type="InterPro" id="IPR004316">
    <property type="entry name" value="SWEET_rpt"/>
</dbReference>
<accession>A0A9Q0GMC3</accession>
<dbReference type="GO" id="GO:0016020">
    <property type="term" value="C:membrane"/>
    <property type="evidence" value="ECO:0007669"/>
    <property type="project" value="InterPro"/>
</dbReference>
<dbReference type="AlphaFoldDB" id="A0A9Q0GMC3"/>
<feature type="transmembrane region" description="Helical" evidence="9">
    <location>
        <begin position="100"/>
        <end position="123"/>
    </location>
</feature>
<proteinExistence type="inferred from homology"/>
<keyword evidence="11" id="KW-1185">Reference proteome</keyword>
<dbReference type="PANTHER" id="PTHR10791">
    <property type="entry name" value="RAG1-ACTIVATING PROTEIN 1"/>
    <property type="match status" value="1"/>
</dbReference>
<comment type="subcellular location">
    <subcellularLocation>
        <location evidence="1">Endomembrane system</location>
        <topology evidence="1">Multi-pass membrane protein</topology>
    </subcellularLocation>
</comment>
<evidence type="ECO:0000313" key="10">
    <source>
        <dbReference type="EMBL" id="KAJ4950055.1"/>
    </source>
</evidence>
<dbReference type="Pfam" id="PF03083">
    <property type="entry name" value="MtN3_slv"/>
    <property type="match status" value="1"/>
</dbReference>
<dbReference type="GO" id="GO:0012505">
    <property type="term" value="C:endomembrane system"/>
    <property type="evidence" value="ECO:0007669"/>
    <property type="project" value="UniProtKB-SubCell"/>
</dbReference>
<feature type="transmembrane region" description="Helical" evidence="9">
    <location>
        <begin position="143"/>
        <end position="170"/>
    </location>
</feature>
<keyword evidence="3" id="KW-0813">Transport</keyword>
<feature type="transmembrane region" description="Helical" evidence="9">
    <location>
        <begin position="6"/>
        <end position="24"/>
    </location>
</feature>